<evidence type="ECO:0008006" key="3">
    <source>
        <dbReference type="Google" id="ProtNLM"/>
    </source>
</evidence>
<gene>
    <name evidence="1" type="ORF">AS594_15870</name>
</gene>
<keyword evidence="2" id="KW-1185">Reference proteome</keyword>
<dbReference type="Gene3D" id="2.130.10.10">
    <property type="entry name" value="YVTN repeat-like/Quinoprotein amine dehydrogenase"/>
    <property type="match status" value="1"/>
</dbReference>
<name>A0A1E5PIX7_9ACTN</name>
<evidence type="ECO:0000313" key="2">
    <source>
        <dbReference type="Proteomes" id="UP000095759"/>
    </source>
</evidence>
<dbReference type="AlphaFoldDB" id="A0A1E5PIX7"/>
<dbReference type="InterPro" id="IPR036278">
    <property type="entry name" value="Sialidase_sf"/>
</dbReference>
<dbReference type="Proteomes" id="UP000095759">
    <property type="component" value="Unassembled WGS sequence"/>
</dbReference>
<comment type="caution">
    <text evidence="1">The sequence shown here is derived from an EMBL/GenBank/DDBJ whole genome shotgun (WGS) entry which is preliminary data.</text>
</comment>
<dbReference type="InterPro" id="IPR015943">
    <property type="entry name" value="WD40/YVTN_repeat-like_dom_sf"/>
</dbReference>
<evidence type="ECO:0000313" key="1">
    <source>
        <dbReference type="EMBL" id="OEJ29477.1"/>
    </source>
</evidence>
<dbReference type="SUPFAM" id="SSF50939">
    <property type="entry name" value="Sialidases"/>
    <property type="match status" value="1"/>
</dbReference>
<dbReference type="OrthoDB" id="3333087at2"/>
<accession>A0A1E5PIX7</accession>
<dbReference type="STRING" id="285458.BGM19_20965"/>
<reference evidence="1 2" key="1">
    <citation type="submission" date="2016-08" db="EMBL/GenBank/DDBJ databases">
        <title>Complete genome sequence of Streptomyces agglomeratus strain 6-3-2, a novel anti-MRSA actinomycete isolated from Wuli of Tebit, China.</title>
        <authorList>
            <person name="Chen X."/>
        </authorList>
    </citation>
    <scope>NUCLEOTIDE SEQUENCE [LARGE SCALE GENOMIC DNA]</scope>
    <source>
        <strain evidence="1 2">6-3-2</strain>
    </source>
</reference>
<organism evidence="1 2">
    <name type="scientific">Streptomyces agglomeratus</name>
    <dbReference type="NCBI Taxonomy" id="285458"/>
    <lineage>
        <taxon>Bacteria</taxon>
        <taxon>Bacillati</taxon>
        <taxon>Actinomycetota</taxon>
        <taxon>Actinomycetes</taxon>
        <taxon>Kitasatosporales</taxon>
        <taxon>Streptomycetaceae</taxon>
        <taxon>Streptomyces</taxon>
    </lineage>
</organism>
<dbReference type="EMBL" id="MEHJ01000001">
    <property type="protein sequence ID" value="OEJ29477.1"/>
    <property type="molecule type" value="Genomic_DNA"/>
</dbReference>
<dbReference type="CDD" id="cd15482">
    <property type="entry name" value="Sialidase_non-viral"/>
    <property type="match status" value="1"/>
</dbReference>
<sequence>MPSGRELPGSAHMVGFAADGSGFALLAKCVQDTGQPENGFCRQYVGVRDKGARSWRLREAPLADPSGTDGVSADLRVLGSGRAWVHESVGDHRFRTWFTADGGRSWQARGVRPEGVVRSIAKGAALSTLCGYPTVPDGEACAKDQLLVMSPDDGRLRVLGQRPPLAGLLSPAAYAEPDGSWWVSGKHPVTGGPAVAVSRDAGRTWQASVLDSPAKKPGWDVRVSVGDGVVYAAETGELPAGEAVKNPLRAVHRSRDGGRTWERTWTTGAVREPRSLTGVLVPGAGDTLLLGAERGHYTSVDGGRTFDVTSSDPATGHASTIPLGRLVSGDPCTYRISADGVRWSTFTLGTCDD</sequence>
<proteinExistence type="predicted"/>
<protein>
    <recommendedName>
        <fullName evidence="3">Exo-alpha-sialidase</fullName>
    </recommendedName>
</protein>